<proteinExistence type="predicted"/>
<keyword evidence="4" id="KW-1185">Reference proteome</keyword>
<dbReference type="Proteomes" id="UP000030764">
    <property type="component" value="Unassembled WGS sequence"/>
</dbReference>
<feature type="compositionally biased region" description="Polar residues" evidence="1">
    <location>
        <begin position="1"/>
        <end position="11"/>
    </location>
</feature>
<dbReference type="Proteomes" id="UP000030758">
    <property type="component" value="Unassembled WGS sequence"/>
</dbReference>
<reference evidence="3 4" key="1">
    <citation type="journal article" date="2014" name="Nat. Genet.">
        <title>Genome and transcriptome of the porcine whipworm Trichuris suis.</title>
        <authorList>
            <person name="Jex A.R."/>
            <person name="Nejsum P."/>
            <person name="Schwarz E.M."/>
            <person name="Hu L."/>
            <person name="Young N.D."/>
            <person name="Hall R.S."/>
            <person name="Korhonen P.K."/>
            <person name="Liao S."/>
            <person name="Thamsborg S."/>
            <person name="Xia J."/>
            <person name="Xu P."/>
            <person name="Wang S."/>
            <person name="Scheerlinck J.P."/>
            <person name="Hofmann A."/>
            <person name="Sternberg P.W."/>
            <person name="Wang J."/>
            <person name="Gasser R.B."/>
        </authorList>
    </citation>
    <scope>NUCLEOTIDE SEQUENCE [LARGE SCALE GENOMIC DNA]</scope>
    <source>
        <strain evidence="3">DCEP-RM93F</strain>
        <strain evidence="2">DCEP-RM93M</strain>
    </source>
</reference>
<dbReference type="AlphaFoldDB" id="A0A085NA98"/>
<dbReference type="EMBL" id="KL363218">
    <property type="protein sequence ID" value="KFD53307.1"/>
    <property type="molecule type" value="Genomic_DNA"/>
</dbReference>
<protein>
    <submittedName>
        <fullName evidence="3">Uncharacterized protein</fullName>
    </submittedName>
</protein>
<dbReference type="EMBL" id="KL367525">
    <property type="protein sequence ID" value="KFD66394.1"/>
    <property type="molecule type" value="Genomic_DNA"/>
</dbReference>
<organism evidence="3">
    <name type="scientific">Trichuris suis</name>
    <name type="common">pig whipworm</name>
    <dbReference type="NCBI Taxonomy" id="68888"/>
    <lineage>
        <taxon>Eukaryota</taxon>
        <taxon>Metazoa</taxon>
        <taxon>Ecdysozoa</taxon>
        <taxon>Nematoda</taxon>
        <taxon>Enoplea</taxon>
        <taxon>Dorylaimia</taxon>
        <taxon>Trichinellida</taxon>
        <taxon>Trichuridae</taxon>
        <taxon>Trichuris</taxon>
    </lineage>
</organism>
<name>A0A085NA98_9BILA</name>
<accession>A0A085NA98</accession>
<evidence type="ECO:0000313" key="4">
    <source>
        <dbReference type="Proteomes" id="UP000030764"/>
    </source>
</evidence>
<gene>
    <name evidence="2" type="ORF">M513_05788</name>
    <name evidence="3" type="ORF">M514_05788</name>
</gene>
<sequence length="72" mass="8242">MARRVCSSNKVILSLSKASKRKRKNEKEEENKENQGASKLIYGGAKTSEPRYKDHCMVKRYSHLATISTKQL</sequence>
<evidence type="ECO:0000313" key="2">
    <source>
        <dbReference type="EMBL" id="KFD53307.1"/>
    </source>
</evidence>
<feature type="region of interest" description="Disordered" evidence="1">
    <location>
        <begin position="1"/>
        <end position="44"/>
    </location>
</feature>
<evidence type="ECO:0000256" key="1">
    <source>
        <dbReference type="SAM" id="MobiDB-lite"/>
    </source>
</evidence>
<evidence type="ECO:0000313" key="3">
    <source>
        <dbReference type="EMBL" id="KFD66394.1"/>
    </source>
</evidence>